<evidence type="ECO:0000259" key="4">
    <source>
        <dbReference type="PROSITE" id="PS50893"/>
    </source>
</evidence>
<keyword evidence="5" id="KW-0378">Hydrolase</keyword>
<proteinExistence type="predicted"/>
<dbReference type="SUPFAM" id="SSF52540">
    <property type="entry name" value="P-loop containing nucleoside triphosphate hydrolases"/>
    <property type="match status" value="1"/>
</dbReference>
<protein>
    <submittedName>
        <fullName evidence="5">Macrolide export ATP-binding/permease protein MacB</fullName>
        <ecNumber evidence="5">3.6.3.-</ecNumber>
    </submittedName>
</protein>
<dbReference type="PANTHER" id="PTHR24220">
    <property type="entry name" value="IMPORT ATP-BINDING PROTEIN"/>
    <property type="match status" value="1"/>
</dbReference>
<dbReference type="EMBL" id="UOEK01000337">
    <property type="protein sequence ID" value="VAW06109.1"/>
    <property type="molecule type" value="Genomic_DNA"/>
</dbReference>
<keyword evidence="2" id="KW-0547">Nucleotide-binding</keyword>
<dbReference type="EC" id="3.6.3.-" evidence="5"/>
<dbReference type="InterPro" id="IPR003593">
    <property type="entry name" value="AAA+_ATPase"/>
</dbReference>
<name>A0A3B0T175_9ZZZZ</name>
<gene>
    <name evidence="5" type="ORF">MNBD_ACTINO02-220</name>
</gene>
<dbReference type="InterPro" id="IPR015854">
    <property type="entry name" value="ABC_transpr_LolD-like"/>
</dbReference>
<dbReference type="GO" id="GO:0016887">
    <property type="term" value="F:ATP hydrolysis activity"/>
    <property type="evidence" value="ECO:0007669"/>
    <property type="project" value="InterPro"/>
</dbReference>
<evidence type="ECO:0000256" key="2">
    <source>
        <dbReference type="ARBA" id="ARBA00022741"/>
    </source>
</evidence>
<dbReference type="GO" id="GO:0005524">
    <property type="term" value="F:ATP binding"/>
    <property type="evidence" value="ECO:0007669"/>
    <property type="project" value="UniProtKB-KW"/>
</dbReference>
<feature type="domain" description="ABC transporter" evidence="4">
    <location>
        <begin position="2"/>
        <end position="237"/>
    </location>
</feature>
<dbReference type="PROSITE" id="PS50893">
    <property type="entry name" value="ABC_TRANSPORTER_2"/>
    <property type="match status" value="1"/>
</dbReference>
<keyword evidence="1" id="KW-0813">Transport</keyword>
<dbReference type="InterPro" id="IPR003439">
    <property type="entry name" value="ABC_transporter-like_ATP-bd"/>
</dbReference>
<evidence type="ECO:0000313" key="5">
    <source>
        <dbReference type="EMBL" id="VAW06109.1"/>
    </source>
</evidence>
<reference evidence="5" key="1">
    <citation type="submission" date="2018-06" db="EMBL/GenBank/DDBJ databases">
        <authorList>
            <person name="Zhirakovskaya E."/>
        </authorList>
    </citation>
    <scope>NUCLEOTIDE SEQUENCE</scope>
</reference>
<dbReference type="AlphaFoldDB" id="A0A3B0T175"/>
<dbReference type="GO" id="GO:0005886">
    <property type="term" value="C:plasma membrane"/>
    <property type="evidence" value="ECO:0007669"/>
    <property type="project" value="TreeGrafter"/>
</dbReference>
<dbReference type="CDD" id="cd03255">
    <property type="entry name" value="ABC_MJ0796_LolCDE_FtsE"/>
    <property type="match status" value="1"/>
</dbReference>
<dbReference type="GO" id="GO:0022857">
    <property type="term" value="F:transmembrane transporter activity"/>
    <property type="evidence" value="ECO:0007669"/>
    <property type="project" value="TreeGrafter"/>
</dbReference>
<evidence type="ECO:0000256" key="1">
    <source>
        <dbReference type="ARBA" id="ARBA00022448"/>
    </source>
</evidence>
<dbReference type="InterPro" id="IPR027417">
    <property type="entry name" value="P-loop_NTPase"/>
</dbReference>
<dbReference type="PROSITE" id="PS00211">
    <property type="entry name" value="ABC_TRANSPORTER_1"/>
    <property type="match status" value="1"/>
</dbReference>
<dbReference type="InterPro" id="IPR017871">
    <property type="entry name" value="ABC_transporter-like_CS"/>
</dbReference>
<organism evidence="5">
    <name type="scientific">hydrothermal vent metagenome</name>
    <dbReference type="NCBI Taxonomy" id="652676"/>
    <lineage>
        <taxon>unclassified sequences</taxon>
        <taxon>metagenomes</taxon>
        <taxon>ecological metagenomes</taxon>
    </lineage>
</organism>
<sequence length="237" mass="25316">MLELRNVSKKYASGAVGAVSSTLKAERGEFVALFGPSGSGKTSLLQMAGLLIPPDSGEVWIDGERRDDASETRAARVRRSKLGFIFQTSGLLPLLSAHENVDVSLRLLGVGRGTRTGAVEFALDRVGMRNRANHRPEELSGGEQQRVSIARALVHEPAYLLADEPTGELDTATGAAILSLLRDVAHNDTAVIMASHDPAAIEFVDRALYVNDGHLSNPPKSALVRWLTDGTPINAVS</sequence>
<accession>A0A3B0T175</accession>
<keyword evidence="3 5" id="KW-0067">ATP-binding</keyword>
<dbReference type="Pfam" id="PF00005">
    <property type="entry name" value="ABC_tran"/>
    <property type="match status" value="1"/>
</dbReference>
<evidence type="ECO:0000256" key="3">
    <source>
        <dbReference type="ARBA" id="ARBA00022840"/>
    </source>
</evidence>
<dbReference type="SMART" id="SM00382">
    <property type="entry name" value="AAA"/>
    <property type="match status" value="1"/>
</dbReference>
<dbReference type="InterPro" id="IPR017911">
    <property type="entry name" value="MacB-like_ATP-bd"/>
</dbReference>
<dbReference type="Gene3D" id="3.40.50.300">
    <property type="entry name" value="P-loop containing nucleotide triphosphate hydrolases"/>
    <property type="match status" value="1"/>
</dbReference>